<dbReference type="InterPro" id="IPR036938">
    <property type="entry name" value="PAP2/HPO_sf"/>
</dbReference>
<dbReference type="GO" id="GO:0050380">
    <property type="term" value="F:undecaprenyl-diphosphatase activity"/>
    <property type="evidence" value="ECO:0007669"/>
    <property type="project" value="UniProtKB-EC"/>
</dbReference>
<evidence type="ECO:0000259" key="3">
    <source>
        <dbReference type="SMART" id="SM00014"/>
    </source>
</evidence>
<feature type="domain" description="Phosphatidic acid phosphatase type 2/haloperoxidase" evidence="3">
    <location>
        <begin position="112"/>
        <end position="224"/>
    </location>
</feature>
<name>A0A7W7VZY0_9ACTN</name>
<keyword evidence="2" id="KW-0472">Membrane</keyword>
<feature type="transmembrane region" description="Helical" evidence="2">
    <location>
        <begin position="182"/>
        <end position="203"/>
    </location>
</feature>
<dbReference type="PANTHER" id="PTHR14969">
    <property type="entry name" value="SPHINGOSINE-1-PHOSPHATE PHOSPHOHYDROLASE"/>
    <property type="match status" value="1"/>
</dbReference>
<keyword evidence="2" id="KW-0812">Transmembrane</keyword>
<dbReference type="RefSeq" id="WP_184573699.1">
    <property type="nucleotide sequence ID" value="NZ_JACHJT010000001.1"/>
</dbReference>
<keyword evidence="2" id="KW-1133">Transmembrane helix</keyword>
<proteinExistence type="predicted"/>
<dbReference type="PANTHER" id="PTHR14969:SF13">
    <property type="entry name" value="AT30094P"/>
    <property type="match status" value="1"/>
</dbReference>
<evidence type="ECO:0000256" key="2">
    <source>
        <dbReference type="SAM" id="Phobius"/>
    </source>
</evidence>
<dbReference type="AlphaFoldDB" id="A0A7W7VZY0"/>
<dbReference type="Gene3D" id="1.20.144.10">
    <property type="entry name" value="Phosphatidic acid phosphatase type 2/haloperoxidase"/>
    <property type="match status" value="1"/>
</dbReference>
<protein>
    <submittedName>
        <fullName evidence="4">Undecaprenyl-diphosphatase</fullName>
        <ecNumber evidence="4">3.6.1.27</ecNumber>
    </submittedName>
</protein>
<dbReference type="SUPFAM" id="SSF48317">
    <property type="entry name" value="Acid phosphatase/Vanadium-dependent haloperoxidase"/>
    <property type="match status" value="1"/>
</dbReference>
<reference evidence="4 5" key="1">
    <citation type="submission" date="2020-08" db="EMBL/GenBank/DDBJ databases">
        <title>Sequencing the genomes of 1000 actinobacteria strains.</title>
        <authorList>
            <person name="Klenk H.-P."/>
        </authorList>
    </citation>
    <scope>NUCLEOTIDE SEQUENCE [LARGE SCALE GENOMIC DNA]</scope>
    <source>
        <strain evidence="4 5">DSM 102030</strain>
    </source>
</reference>
<dbReference type="CDD" id="cd03392">
    <property type="entry name" value="PAP2_like_2"/>
    <property type="match status" value="1"/>
</dbReference>
<dbReference type="Pfam" id="PF01569">
    <property type="entry name" value="PAP2"/>
    <property type="match status" value="1"/>
</dbReference>
<dbReference type="EMBL" id="JACHJT010000001">
    <property type="protein sequence ID" value="MBB4929322.1"/>
    <property type="molecule type" value="Genomic_DNA"/>
</dbReference>
<feature type="transmembrane region" description="Helical" evidence="2">
    <location>
        <begin position="153"/>
        <end position="175"/>
    </location>
</feature>
<keyword evidence="4" id="KW-0378">Hydrolase</keyword>
<evidence type="ECO:0000256" key="1">
    <source>
        <dbReference type="SAM" id="MobiDB-lite"/>
    </source>
</evidence>
<dbReference type="Proteomes" id="UP000523007">
    <property type="component" value="Unassembled WGS sequence"/>
</dbReference>
<feature type="transmembrane region" description="Helical" evidence="2">
    <location>
        <begin position="29"/>
        <end position="49"/>
    </location>
</feature>
<dbReference type="SMART" id="SM00014">
    <property type="entry name" value="acidPPc"/>
    <property type="match status" value="1"/>
</dbReference>
<comment type="caution">
    <text evidence="4">The sequence shown here is derived from an EMBL/GenBank/DDBJ whole genome shotgun (WGS) entry which is preliminary data.</text>
</comment>
<dbReference type="InterPro" id="IPR000326">
    <property type="entry name" value="PAP2/HPO"/>
</dbReference>
<feature type="region of interest" description="Disordered" evidence="1">
    <location>
        <begin position="1"/>
        <end position="23"/>
    </location>
</feature>
<feature type="transmembrane region" description="Helical" evidence="2">
    <location>
        <begin position="87"/>
        <end position="105"/>
    </location>
</feature>
<feature type="transmembrane region" description="Helical" evidence="2">
    <location>
        <begin position="209"/>
        <end position="230"/>
    </location>
</feature>
<dbReference type="EC" id="3.6.1.27" evidence="4"/>
<keyword evidence="5" id="KW-1185">Reference proteome</keyword>
<organism evidence="4 5">
    <name type="scientific">Lipingzhangella halophila</name>
    <dbReference type="NCBI Taxonomy" id="1783352"/>
    <lineage>
        <taxon>Bacteria</taxon>
        <taxon>Bacillati</taxon>
        <taxon>Actinomycetota</taxon>
        <taxon>Actinomycetes</taxon>
        <taxon>Streptosporangiales</taxon>
        <taxon>Nocardiopsidaceae</taxon>
        <taxon>Lipingzhangella</taxon>
    </lineage>
</organism>
<accession>A0A7W7VZY0</accession>
<evidence type="ECO:0000313" key="5">
    <source>
        <dbReference type="Proteomes" id="UP000523007"/>
    </source>
</evidence>
<feature type="transmembrane region" description="Helical" evidence="2">
    <location>
        <begin position="112"/>
        <end position="133"/>
    </location>
</feature>
<gene>
    <name evidence="4" type="ORF">F4561_000142</name>
</gene>
<sequence>MSDTPDQTDPAARDRDHAGSPPLPAHRRVLAVVTAVAVTPLLVLATMVATEWGPLLSLDREVAASLYAFMRPFPEAAHLTEVWTETFGTWSMRVVSLLAAGWLLLRRQISTAVWAAATVFLANLFGLFLKLGVDRARPEFTEPLAAGVGPSFPSGHSLMAVVGMGIVLFTVLPLLRGRIRTGAWVAAVLIALSTAVTRPLLAVHWVSDVVAGLSLGVCTVAATLLLWTFLPEAARRWDRSVHDPAANT</sequence>
<evidence type="ECO:0000313" key="4">
    <source>
        <dbReference type="EMBL" id="MBB4929322.1"/>
    </source>
</evidence>